<comment type="caution">
    <text evidence="1">The sequence shown here is derived from an EMBL/GenBank/DDBJ whole genome shotgun (WGS) entry which is preliminary data.</text>
</comment>
<dbReference type="Proteomes" id="UP000268007">
    <property type="component" value="Unassembled WGS sequence"/>
</dbReference>
<dbReference type="EMBL" id="RBKU01000001">
    <property type="protein sequence ID" value="RKR83292.1"/>
    <property type="molecule type" value="Genomic_DNA"/>
</dbReference>
<organism evidence="1 2">
    <name type="scientific">Mucilaginibacter gracilis</name>
    <dbReference type="NCBI Taxonomy" id="423350"/>
    <lineage>
        <taxon>Bacteria</taxon>
        <taxon>Pseudomonadati</taxon>
        <taxon>Bacteroidota</taxon>
        <taxon>Sphingobacteriia</taxon>
        <taxon>Sphingobacteriales</taxon>
        <taxon>Sphingobacteriaceae</taxon>
        <taxon>Mucilaginibacter</taxon>
    </lineage>
</organism>
<proteinExistence type="predicted"/>
<gene>
    <name evidence="1" type="ORF">BDD43_3496</name>
</gene>
<dbReference type="AlphaFoldDB" id="A0A495J3W6"/>
<protein>
    <submittedName>
        <fullName evidence="1">Uncharacterized protein</fullName>
    </submittedName>
</protein>
<dbReference type="RefSeq" id="WP_162847098.1">
    <property type="nucleotide sequence ID" value="NZ_RBKU01000001.1"/>
</dbReference>
<keyword evidence="2" id="KW-1185">Reference proteome</keyword>
<reference evidence="1 2" key="1">
    <citation type="submission" date="2018-10" db="EMBL/GenBank/DDBJ databases">
        <title>Genomic Encyclopedia of Archaeal and Bacterial Type Strains, Phase II (KMG-II): from individual species to whole genera.</title>
        <authorList>
            <person name="Goeker M."/>
        </authorList>
    </citation>
    <scope>NUCLEOTIDE SEQUENCE [LARGE SCALE GENOMIC DNA]</scope>
    <source>
        <strain evidence="1 2">DSM 18602</strain>
    </source>
</reference>
<name>A0A495J3W6_9SPHI</name>
<accession>A0A495J3W6</accession>
<evidence type="ECO:0000313" key="2">
    <source>
        <dbReference type="Proteomes" id="UP000268007"/>
    </source>
</evidence>
<sequence>MESIKPQTGKLWDELTDDQKDEVLLSFEESADENNLIEADKIFKPR</sequence>
<evidence type="ECO:0000313" key="1">
    <source>
        <dbReference type="EMBL" id="RKR83292.1"/>
    </source>
</evidence>